<dbReference type="AlphaFoldDB" id="A0A6P0ENR5"/>
<evidence type="ECO:0000256" key="1">
    <source>
        <dbReference type="SAM" id="MobiDB-lite"/>
    </source>
</evidence>
<evidence type="ECO:0000313" key="2">
    <source>
        <dbReference type="EMBL" id="NEK93341.1"/>
    </source>
</evidence>
<dbReference type="EMBL" id="JAAGWH010000012">
    <property type="protein sequence ID" value="NEK93341.1"/>
    <property type="molecule type" value="Genomic_DNA"/>
</dbReference>
<accession>A0A6P0ENR5</accession>
<dbReference type="RefSeq" id="WP_163609790.1">
    <property type="nucleotide sequence ID" value="NZ_JAAGWB010000012.1"/>
</dbReference>
<dbReference type="Proteomes" id="UP000468828">
    <property type="component" value="Unassembled WGS sequence"/>
</dbReference>
<organism evidence="2 4">
    <name type="scientific">Modestobacter muralis</name>
    <dbReference type="NCBI Taxonomy" id="1608614"/>
    <lineage>
        <taxon>Bacteria</taxon>
        <taxon>Bacillati</taxon>
        <taxon>Actinomycetota</taxon>
        <taxon>Actinomycetes</taxon>
        <taxon>Geodermatophilales</taxon>
        <taxon>Geodermatophilaceae</taxon>
        <taxon>Modestobacter</taxon>
    </lineage>
</organism>
<evidence type="ECO:0000313" key="5">
    <source>
        <dbReference type="Proteomes" id="UP000471152"/>
    </source>
</evidence>
<gene>
    <name evidence="3" type="ORF">G3R41_03985</name>
    <name evidence="2" type="ORF">GCU67_03985</name>
</gene>
<sequence length="74" mass="7702">MANLVGRSRRSADDSGPAGEKLAGPLHAVSESVGRVAQETHEDVPALCGEQVQVISVEDVPDDAGLCRVCQYGP</sequence>
<reference evidence="2 4" key="1">
    <citation type="submission" date="2020-01" db="EMBL/GenBank/DDBJ databases">
        <title>the WGS Modestobacter muralis CPCC 204518.</title>
        <authorList>
            <person name="Jiang Z."/>
        </authorList>
    </citation>
    <scope>NUCLEOTIDE SEQUENCE [LARGE SCALE GENOMIC DNA]</scope>
    <source>
        <strain evidence="2 4">DSM 100205</strain>
    </source>
</reference>
<keyword evidence="4" id="KW-1185">Reference proteome</keyword>
<feature type="region of interest" description="Disordered" evidence="1">
    <location>
        <begin position="1"/>
        <end position="26"/>
    </location>
</feature>
<evidence type="ECO:0000313" key="4">
    <source>
        <dbReference type="Proteomes" id="UP000468828"/>
    </source>
</evidence>
<dbReference type="Proteomes" id="UP000471152">
    <property type="component" value="Unassembled WGS sequence"/>
</dbReference>
<evidence type="ECO:0000313" key="3">
    <source>
        <dbReference type="EMBL" id="NEN50108.1"/>
    </source>
</evidence>
<protein>
    <submittedName>
        <fullName evidence="2">Uncharacterized protein</fullName>
    </submittedName>
</protein>
<name>A0A6P0ENR5_9ACTN</name>
<proteinExistence type="predicted"/>
<reference evidence="3 5" key="2">
    <citation type="submission" date="2020-02" db="EMBL/GenBank/DDBJ databases">
        <title>The WGS of Modestobacter muralis DSM 100205.</title>
        <authorList>
            <person name="Jiang Z."/>
        </authorList>
    </citation>
    <scope>NUCLEOTIDE SEQUENCE [LARGE SCALE GENOMIC DNA]</scope>
    <source>
        <strain evidence="3 5">DSM 100205</strain>
    </source>
</reference>
<comment type="caution">
    <text evidence="2">The sequence shown here is derived from an EMBL/GenBank/DDBJ whole genome shotgun (WGS) entry which is preliminary data.</text>
</comment>
<dbReference type="EMBL" id="JAAGWB010000012">
    <property type="protein sequence ID" value="NEN50108.1"/>
    <property type="molecule type" value="Genomic_DNA"/>
</dbReference>